<evidence type="ECO:0000313" key="2">
    <source>
        <dbReference type="Proteomes" id="UP001152795"/>
    </source>
</evidence>
<name>A0A6S7IY54_PARCT</name>
<comment type="caution">
    <text evidence="1">The sequence shown here is derived from an EMBL/GenBank/DDBJ whole genome shotgun (WGS) entry which is preliminary data.</text>
</comment>
<keyword evidence="2" id="KW-1185">Reference proteome</keyword>
<dbReference type="GO" id="GO:0005576">
    <property type="term" value="C:extracellular region"/>
    <property type="evidence" value="ECO:0007669"/>
    <property type="project" value="InterPro"/>
</dbReference>
<proteinExistence type="predicted"/>
<dbReference type="PANTHER" id="PTHR12824">
    <property type="entry name" value="GROUP XII SECRETORY PHOSPHOLIPASE A2 FAMILY MEMBER"/>
    <property type="match status" value="1"/>
</dbReference>
<gene>
    <name evidence="1" type="ORF">PACLA_8A004445</name>
</gene>
<accession>A0A6S7IY54</accession>
<sequence length="193" mass="20886">MAKSSATIMFITCAFLASCTFAKDEVENKDEDSKKSMETLGAFFKMMSGSDKECKMDCPKDSVPLPRPGHVPSSNGCGSLGIKLDTSMFPGFEKCCDSHDKCYDTCNEDRDQCDAVFKDCLYAVCDEVKKVRSSDQAQLCENAGGVMHAAAMGLGCTAFTQAQSNACVCSGQAIEEDSDTNKDSKSEYQKVEL</sequence>
<dbReference type="OrthoDB" id="3935740at2759"/>
<dbReference type="InterPro" id="IPR010711">
    <property type="entry name" value="PLA2G12"/>
</dbReference>
<reference evidence="1" key="1">
    <citation type="submission" date="2020-04" db="EMBL/GenBank/DDBJ databases">
        <authorList>
            <person name="Alioto T."/>
            <person name="Alioto T."/>
            <person name="Gomez Garrido J."/>
        </authorList>
    </citation>
    <scope>NUCLEOTIDE SEQUENCE</scope>
    <source>
        <strain evidence="1">A484AB</strain>
    </source>
</reference>
<organism evidence="1 2">
    <name type="scientific">Paramuricea clavata</name>
    <name type="common">Red gorgonian</name>
    <name type="synonym">Violescent sea-whip</name>
    <dbReference type="NCBI Taxonomy" id="317549"/>
    <lineage>
        <taxon>Eukaryota</taxon>
        <taxon>Metazoa</taxon>
        <taxon>Cnidaria</taxon>
        <taxon>Anthozoa</taxon>
        <taxon>Octocorallia</taxon>
        <taxon>Malacalcyonacea</taxon>
        <taxon>Plexauridae</taxon>
        <taxon>Paramuricea</taxon>
    </lineage>
</organism>
<dbReference type="GO" id="GO:0005509">
    <property type="term" value="F:calcium ion binding"/>
    <property type="evidence" value="ECO:0007669"/>
    <property type="project" value="InterPro"/>
</dbReference>
<dbReference type="SUPFAM" id="SSF48619">
    <property type="entry name" value="Phospholipase A2, PLA2"/>
    <property type="match status" value="1"/>
</dbReference>
<dbReference type="Proteomes" id="UP001152795">
    <property type="component" value="Unassembled WGS sequence"/>
</dbReference>
<evidence type="ECO:0000313" key="1">
    <source>
        <dbReference type="EMBL" id="CAB4022907.1"/>
    </source>
</evidence>
<dbReference type="PROSITE" id="PS51257">
    <property type="entry name" value="PROKAR_LIPOPROTEIN"/>
    <property type="match status" value="1"/>
</dbReference>
<dbReference type="GO" id="GO:0050482">
    <property type="term" value="P:arachidonate secretion"/>
    <property type="evidence" value="ECO:0007669"/>
    <property type="project" value="InterPro"/>
</dbReference>
<dbReference type="GO" id="GO:0004623">
    <property type="term" value="F:phospholipase A2 activity"/>
    <property type="evidence" value="ECO:0007669"/>
    <property type="project" value="InterPro"/>
</dbReference>
<dbReference type="GO" id="GO:0006644">
    <property type="term" value="P:phospholipid metabolic process"/>
    <property type="evidence" value="ECO:0007669"/>
    <property type="project" value="InterPro"/>
</dbReference>
<dbReference type="Pfam" id="PF06951">
    <property type="entry name" value="PLA2G12"/>
    <property type="match status" value="1"/>
</dbReference>
<dbReference type="GO" id="GO:0016042">
    <property type="term" value="P:lipid catabolic process"/>
    <property type="evidence" value="ECO:0007669"/>
    <property type="project" value="InterPro"/>
</dbReference>
<dbReference type="Gene3D" id="1.20.90.10">
    <property type="entry name" value="Phospholipase A2 domain"/>
    <property type="match status" value="1"/>
</dbReference>
<protein>
    <submittedName>
        <fullName evidence="1">Group XIIA secretory phospholipase A2-like</fullName>
    </submittedName>
</protein>
<dbReference type="InterPro" id="IPR036444">
    <property type="entry name" value="PLipase_A2_dom_sf"/>
</dbReference>
<dbReference type="AlphaFoldDB" id="A0A6S7IY54"/>
<dbReference type="EMBL" id="CACRXK020012218">
    <property type="protein sequence ID" value="CAB4022907.1"/>
    <property type="molecule type" value="Genomic_DNA"/>
</dbReference>
<dbReference type="PANTHER" id="PTHR12824:SF8">
    <property type="entry name" value="GXIVSPLA2, ISOFORM A"/>
    <property type="match status" value="1"/>
</dbReference>